<name>A0A1Z1WC91_9ACTN</name>
<evidence type="ECO:0000313" key="3">
    <source>
        <dbReference type="Proteomes" id="UP000195880"/>
    </source>
</evidence>
<evidence type="ECO:0000313" key="2">
    <source>
        <dbReference type="EMBL" id="ARX84047.1"/>
    </source>
</evidence>
<dbReference type="EMBL" id="CP021748">
    <property type="protein sequence ID" value="ARX84047.1"/>
    <property type="molecule type" value="Genomic_DNA"/>
</dbReference>
<protein>
    <submittedName>
        <fullName evidence="2">Uncharacterized protein</fullName>
    </submittedName>
</protein>
<organism evidence="2 3">
    <name type="scientific">Streptomyces alboflavus</name>
    <dbReference type="NCBI Taxonomy" id="67267"/>
    <lineage>
        <taxon>Bacteria</taxon>
        <taxon>Bacillati</taxon>
        <taxon>Actinomycetota</taxon>
        <taxon>Actinomycetes</taxon>
        <taxon>Kitasatosporales</taxon>
        <taxon>Streptomycetaceae</taxon>
        <taxon>Streptomyces</taxon>
    </lineage>
</organism>
<keyword evidence="3" id="KW-1185">Reference proteome</keyword>
<dbReference type="Proteomes" id="UP000195880">
    <property type="component" value="Chromosome"/>
</dbReference>
<accession>A0A1Z1WC91</accession>
<evidence type="ECO:0000256" key="1">
    <source>
        <dbReference type="SAM" id="MobiDB-lite"/>
    </source>
</evidence>
<dbReference type="AlphaFoldDB" id="A0A1Z1WC91"/>
<feature type="region of interest" description="Disordered" evidence="1">
    <location>
        <begin position="1"/>
        <end position="36"/>
    </location>
</feature>
<proteinExistence type="predicted"/>
<reference evidence="2 3" key="1">
    <citation type="submission" date="2017-05" db="EMBL/GenBank/DDBJ databases">
        <title>Streptomyces alboflavus Genome sequencing and assembly.</title>
        <authorList>
            <person name="Wang Y."/>
            <person name="Du B."/>
            <person name="Ding Y."/>
            <person name="Liu H."/>
            <person name="Hou Q."/>
            <person name="Liu K."/>
            <person name="Wang C."/>
            <person name="Yao L."/>
        </authorList>
    </citation>
    <scope>NUCLEOTIDE SEQUENCE [LARGE SCALE GENOMIC DNA]</scope>
    <source>
        <strain evidence="2 3">MDJK44</strain>
    </source>
</reference>
<sequence length="71" mass="7495">MQVSSPQRARDSVPRSRPPSDSITYRAESHDAQTPAARMRAATIPAAPRSTYAGMAAILGEGGTLRQQATA</sequence>
<dbReference type="KEGG" id="salf:SMD44_03482"/>
<gene>
    <name evidence="2" type="ORF">SMD44_03482</name>
</gene>